<reference evidence="4 5" key="1">
    <citation type="submission" date="2019-08" db="EMBL/GenBank/DDBJ databases">
        <title>Draft genome sequences of two oriental melons (Cucumis melo L. var makuwa).</title>
        <authorList>
            <person name="Kwon S.-Y."/>
        </authorList>
    </citation>
    <scope>NUCLEOTIDE SEQUENCE [LARGE SCALE GENOMIC DNA]</scope>
    <source>
        <strain evidence="5">cv. Chang Bougi</strain>
        <strain evidence="4">cv. SW 3</strain>
        <tissue evidence="3">Leaf</tissue>
    </source>
</reference>
<sequence>MSKFEGFINATSYSSSKASSTLPHIQARRLNQCFLICKFKSFIFLKPKKKKRTSSLLLQVQSLKALGFIDADVASPSLQNVDAANSTSSQICCSQEDHHLKYVAIEKVVILNMLQLRRSSSQICCNREAHHLKYVAAKKIFISNRMQPRRSQKGRHLKYTEKVVISNISEHDDDSTSRPLTLQNDDDGESSPAFLQVDGRVASPLPIQEDDESIASPLSIQEDDDDATLPPPL</sequence>
<dbReference type="Proteomes" id="UP000321393">
    <property type="component" value="Unassembled WGS sequence"/>
</dbReference>
<gene>
    <name evidence="3" type="ORF">E5676_scaffold22G00540</name>
    <name evidence="2" type="ORF">E6C27_scaffold24G004190</name>
</gene>
<evidence type="ECO:0000313" key="4">
    <source>
        <dbReference type="Proteomes" id="UP000321393"/>
    </source>
</evidence>
<feature type="region of interest" description="Disordered" evidence="1">
    <location>
        <begin position="168"/>
        <end position="233"/>
    </location>
</feature>
<evidence type="ECO:0000256" key="1">
    <source>
        <dbReference type="SAM" id="MobiDB-lite"/>
    </source>
</evidence>
<evidence type="ECO:0000313" key="3">
    <source>
        <dbReference type="EMBL" id="TYK27579.1"/>
    </source>
</evidence>
<dbReference type="Proteomes" id="UP000321947">
    <property type="component" value="Unassembled WGS sequence"/>
</dbReference>
<proteinExistence type="predicted"/>
<evidence type="ECO:0000313" key="5">
    <source>
        <dbReference type="Proteomes" id="UP000321947"/>
    </source>
</evidence>
<dbReference type="EMBL" id="SSTE01008830">
    <property type="protein sequence ID" value="KAA0054617.1"/>
    <property type="molecule type" value="Genomic_DNA"/>
</dbReference>
<dbReference type="AlphaFoldDB" id="A0A5D3DVX9"/>
<dbReference type="EMBL" id="SSTD01002678">
    <property type="protein sequence ID" value="TYK27579.1"/>
    <property type="molecule type" value="Genomic_DNA"/>
</dbReference>
<comment type="caution">
    <text evidence="3">The sequence shown here is derived from an EMBL/GenBank/DDBJ whole genome shotgun (WGS) entry which is preliminary data.</text>
</comment>
<organism evidence="3 5">
    <name type="scientific">Cucumis melo var. makuwa</name>
    <name type="common">Oriental melon</name>
    <dbReference type="NCBI Taxonomy" id="1194695"/>
    <lineage>
        <taxon>Eukaryota</taxon>
        <taxon>Viridiplantae</taxon>
        <taxon>Streptophyta</taxon>
        <taxon>Embryophyta</taxon>
        <taxon>Tracheophyta</taxon>
        <taxon>Spermatophyta</taxon>
        <taxon>Magnoliopsida</taxon>
        <taxon>eudicotyledons</taxon>
        <taxon>Gunneridae</taxon>
        <taxon>Pentapetalae</taxon>
        <taxon>rosids</taxon>
        <taxon>fabids</taxon>
        <taxon>Cucurbitales</taxon>
        <taxon>Cucurbitaceae</taxon>
        <taxon>Benincaseae</taxon>
        <taxon>Cucumis</taxon>
    </lineage>
</organism>
<protein>
    <submittedName>
        <fullName evidence="3">Uncharacterized protein</fullName>
    </submittedName>
</protein>
<evidence type="ECO:0000313" key="2">
    <source>
        <dbReference type="EMBL" id="KAA0054617.1"/>
    </source>
</evidence>
<name>A0A5D3DVX9_CUCMM</name>
<accession>A0A5D3DVX9</accession>